<evidence type="ECO:0000256" key="3">
    <source>
        <dbReference type="ARBA" id="ARBA00022491"/>
    </source>
</evidence>
<evidence type="ECO:0000256" key="4">
    <source>
        <dbReference type="ARBA" id="ARBA00022782"/>
    </source>
</evidence>
<comment type="caution">
    <text evidence="14">The sequence shown here is derived from an EMBL/GenBank/DDBJ whole genome shotgun (WGS) entry which is preliminary data.</text>
</comment>
<dbReference type="PROSITE" id="PS50888">
    <property type="entry name" value="BHLH"/>
    <property type="match status" value="1"/>
</dbReference>
<feature type="compositionally biased region" description="Basic residues" evidence="12">
    <location>
        <begin position="1"/>
        <end position="12"/>
    </location>
</feature>
<dbReference type="GO" id="GO:0005634">
    <property type="term" value="C:nucleus"/>
    <property type="evidence" value="ECO:0007669"/>
    <property type="project" value="UniProtKB-SubCell"/>
</dbReference>
<keyword evidence="3" id="KW-0678">Repressor</keyword>
<evidence type="ECO:0000259" key="13">
    <source>
        <dbReference type="PROSITE" id="PS50888"/>
    </source>
</evidence>
<dbReference type="GO" id="GO:1990837">
    <property type="term" value="F:sequence-specific double-stranded DNA binding"/>
    <property type="evidence" value="ECO:0007669"/>
    <property type="project" value="UniProtKB-ARBA"/>
</dbReference>
<evidence type="ECO:0000256" key="10">
    <source>
        <dbReference type="ARBA" id="ARBA00073426"/>
    </source>
</evidence>
<dbReference type="GO" id="GO:0046983">
    <property type="term" value="F:protein dimerization activity"/>
    <property type="evidence" value="ECO:0007669"/>
    <property type="project" value="InterPro"/>
</dbReference>
<gene>
    <name evidence="14" type="primary">HES6A</name>
    <name evidence="14" type="ORF">Y1Q_0021894</name>
</gene>
<reference evidence="14 15" key="1">
    <citation type="journal article" date="2012" name="Genome Biol.">
        <title>Sequencing three crocodilian genomes to illuminate the evolution of archosaurs and amniotes.</title>
        <authorList>
            <person name="St John J.A."/>
            <person name="Braun E.L."/>
            <person name="Isberg S.R."/>
            <person name="Miles L.G."/>
            <person name="Chong A.Y."/>
            <person name="Gongora J."/>
            <person name="Dalzell P."/>
            <person name="Moran C."/>
            <person name="Bed'hom B."/>
            <person name="Abzhanov A."/>
            <person name="Burgess S.C."/>
            <person name="Cooksey A.M."/>
            <person name="Castoe T.A."/>
            <person name="Crawford N.G."/>
            <person name="Densmore L.D."/>
            <person name="Drew J.C."/>
            <person name="Edwards S.V."/>
            <person name="Faircloth B.C."/>
            <person name="Fujita M.K."/>
            <person name="Greenwold M.J."/>
            <person name="Hoffmann F.G."/>
            <person name="Howard J.M."/>
            <person name="Iguchi T."/>
            <person name="Janes D.E."/>
            <person name="Khan S.Y."/>
            <person name="Kohno S."/>
            <person name="de Koning A.J."/>
            <person name="Lance S.L."/>
            <person name="McCarthy F.M."/>
            <person name="McCormack J.E."/>
            <person name="Merchant M.E."/>
            <person name="Peterson D.G."/>
            <person name="Pollock D.D."/>
            <person name="Pourmand N."/>
            <person name="Raney B.J."/>
            <person name="Roessler K.A."/>
            <person name="Sanford J.R."/>
            <person name="Sawyer R.H."/>
            <person name="Schmidt C.J."/>
            <person name="Triplett E.W."/>
            <person name="Tuberville T.D."/>
            <person name="Venegas-Anaya M."/>
            <person name="Howard J.T."/>
            <person name="Jarvis E.D."/>
            <person name="Guillette L.J.Jr."/>
            <person name="Glenn T.C."/>
            <person name="Green R.E."/>
            <person name="Ray D.A."/>
        </authorList>
    </citation>
    <scope>NUCLEOTIDE SEQUENCE [LARGE SCALE GENOMIC DNA]</scope>
    <source>
        <strain evidence="14">KSC_2009_1</strain>
    </source>
</reference>
<comment type="function">
    <text evidence="8">Does not bind DNA itself but suppresses both HES1-mediated N box-dependent transcriptional repression and binding of HES1 to E box sequences. Also suppresses HES1-mediated inhibition of the heterodimer formed by ASCL1/MASH1 and TCF3/E47, allowing ASCL1 and TCF3 to up-regulate transcription in its presence. Promotes cell differentiation.</text>
</comment>
<dbReference type="SUPFAM" id="SSF47459">
    <property type="entry name" value="HLH, helix-loop-helix DNA-binding domain"/>
    <property type="match status" value="1"/>
</dbReference>
<dbReference type="FunFam" id="4.10.280.10:FF:000081">
    <property type="entry name" value="transcription cofactor HES-6 isoform X1"/>
    <property type="match status" value="1"/>
</dbReference>
<dbReference type="PANTHER" id="PTHR10985">
    <property type="entry name" value="BASIC HELIX-LOOP-HELIX TRANSCRIPTION FACTOR, HES-RELATED"/>
    <property type="match status" value="1"/>
</dbReference>
<accession>A0A151M6A6</accession>
<evidence type="ECO:0000256" key="5">
    <source>
        <dbReference type="ARBA" id="ARBA00023015"/>
    </source>
</evidence>
<keyword evidence="7" id="KW-0539">Nucleus</keyword>
<sequence>MAPSCRRSKGRLGRGDEDCSSRRGDRKARKPLVEKQRRARINESLQELRLILADAEVQSKLENAEVLELTDHAFV</sequence>
<dbReference type="eggNOG" id="KOG4304">
    <property type="taxonomic scope" value="Eukaryota"/>
</dbReference>
<dbReference type="Gene3D" id="4.10.280.10">
    <property type="entry name" value="Helix-loop-helix DNA-binding domain"/>
    <property type="match status" value="1"/>
</dbReference>
<comment type="subunit">
    <text evidence="9">Transcription repression requires formation of a complex with a corepressor protein of the Groucho/TLE family. Interacts with HES1.</text>
</comment>
<evidence type="ECO:0000313" key="15">
    <source>
        <dbReference type="Proteomes" id="UP000050525"/>
    </source>
</evidence>
<evidence type="ECO:0000256" key="7">
    <source>
        <dbReference type="ARBA" id="ARBA00023242"/>
    </source>
</evidence>
<feature type="domain" description="BHLH" evidence="13">
    <location>
        <begin position="25"/>
        <end position="75"/>
    </location>
</feature>
<dbReference type="InterPro" id="IPR011598">
    <property type="entry name" value="bHLH_dom"/>
</dbReference>
<dbReference type="EMBL" id="AKHW03006480">
    <property type="protein sequence ID" value="KYO19960.1"/>
    <property type="molecule type" value="Genomic_DNA"/>
</dbReference>
<evidence type="ECO:0000256" key="11">
    <source>
        <dbReference type="ARBA" id="ARBA00081410"/>
    </source>
</evidence>
<keyword evidence="2" id="KW-0217">Developmental protein</keyword>
<organism evidence="14 15">
    <name type="scientific">Alligator mississippiensis</name>
    <name type="common">American alligator</name>
    <dbReference type="NCBI Taxonomy" id="8496"/>
    <lineage>
        <taxon>Eukaryota</taxon>
        <taxon>Metazoa</taxon>
        <taxon>Chordata</taxon>
        <taxon>Craniata</taxon>
        <taxon>Vertebrata</taxon>
        <taxon>Euteleostomi</taxon>
        <taxon>Archelosauria</taxon>
        <taxon>Archosauria</taxon>
        <taxon>Crocodylia</taxon>
        <taxon>Alligatoridae</taxon>
        <taxon>Alligatorinae</taxon>
        <taxon>Alligator</taxon>
    </lineage>
</organism>
<dbReference type="Proteomes" id="UP000050525">
    <property type="component" value="Unassembled WGS sequence"/>
</dbReference>
<proteinExistence type="predicted"/>
<comment type="subcellular location">
    <subcellularLocation>
        <location evidence="1">Nucleus</location>
    </subcellularLocation>
</comment>
<evidence type="ECO:0000256" key="1">
    <source>
        <dbReference type="ARBA" id="ARBA00004123"/>
    </source>
</evidence>
<evidence type="ECO:0000256" key="2">
    <source>
        <dbReference type="ARBA" id="ARBA00022473"/>
    </source>
</evidence>
<keyword evidence="6" id="KW-0804">Transcription</keyword>
<dbReference type="STRING" id="8496.A0A151M6A6"/>
<keyword evidence="4" id="KW-0221">Differentiation</keyword>
<dbReference type="GO" id="GO:0030154">
    <property type="term" value="P:cell differentiation"/>
    <property type="evidence" value="ECO:0007669"/>
    <property type="project" value="UniProtKB-KW"/>
</dbReference>
<dbReference type="InterPro" id="IPR036638">
    <property type="entry name" value="HLH_DNA-bd_sf"/>
</dbReference>
<feature type="region of interest" description="Disordered" evidence="12">
    <location>
        <begin position="1"/>
        <end position="35"/>
    </location>
</feature>
<dbReference type="InterPro" id="IPR050370">
    <property type="entry name" value="HES_HEY"/>
</dbReference>
<keyword evidence="15" id="KW-1185">Reference proteome</keyword>
<protein>
    <recommendedName>
        <fullName evidence="10">Transcription cofactor HES-6</fullName>
    </recommendedName>
    <alternativeName>
        <fullName evidence="11">Hairy and enhancer of split 6</fullName>
    </alternativeName>
</protein>
<name>A0A151M6A6_ALLMI</name>
<evidence type="ECO:0000313" key="14">
    <source>
        <dbReference type="EMBL" id="KYO19960.1"/>
    </source>
</evidence>
<dbReference type="Pfam" id="PF00010">
    <property type="entry name" value="HLH"/>
    <property type="match status" value="1"/>
</dbReference>
<evidence type="ECO:0000256" key="6">
    <source>
        <dbReference type="ARBA" id="ARBA00023163"/>
    </source>
</evidence>
<feature type="compositionally biased region" description="Basic and acidic residues" evidence="12">
    <location>
        <begin position="13"/>
        <end position="23"/>
    </location>
</feature>
<evidence type="ECO:0000256" key="9">
    <source>
        <dbReference type="ARBA" id="ARBA00064255"/>
    </source>
</evidence>
<dbReference type="AlphaFoldDB" id="A0A151M6A6"/>
<evidence type="ECO:0000256" key="8">
    <source>
        <dbReference type="ARBA" id="ARBA00055708"/>
    </source>
</evidence>
<evidence type="ECO:0000256" key="12">
    <source>
        <dbReference type="SAM" id="MobiDB-lite"/>
    </source>
</evidence>
<keyword evidence="5" id="KW-0805">Transcription regulation</keyword>